<sequence>MRNEFVHPIVVPDEKSKVIAKAEVPERVKNVTKTLKPLVGENVSLAVLEKEMFKHKPILSMNELRDITDPEGKIDFLGKSFPIYIKQGDDWVYPDYTMLINLHLIEDNGGFSENSVVRVNSLKYEGVEETEQGLRRVYVDLCEKSNQVEKEKEQEKEYRRSIKNHDCELEL</sequence>
<keyword evidence="1" id="KW-0614">Plasmid</keyword>
<dbReference type="EMBL" id="CP095076">
    <property type="protein sequence ID" value="UOR14197.1"/>
    <property type="molecule type" value="Genomic_DNA"/>
</dbReference>
<dbReference type="RefSeq" id="WP_245036357.1">
    <property type="nucleotide sequence ID" value="NZ_CP095076.1"/>
</dbReference>
<name>A0ABY4HH25_9BACI</name>
<organism evidence="1 2">
    <name type="scientific">Halobacillus amylolyticus</name>
    <dbReference type="NCBI Taxonomy" id="2932259"/>
    <lineage>
        <taxon>Bacteria</taxon>
        <taxon>Bacillati</taxon>
        <taxon>Bacillota</taxon>
        <taxon>Bacilli</taxon>
        <taxon>Bacillales</taxon>
        <taxon>Bacillaceae</taxon>
        <taxon>Halobacillus</taxon>
    </lineage>
</organism>
<geneLocation type="plasmid" evidence="1 2">
    <name>unnamed1</name>
</geneLocation>
<keyword evidence="2" id="KW-1185">Reference proteome</keyword>
<evidence type="ECO:0000313" key="2">
    <source>
        <dbReference type="Proteomes" id="UP000830326"/>
    </source>
</evidence>
<evidence type="ECO:0000313" key="1">
    <source>
        <dbReference type="EMBL" id="UOR14197.1"/>
    </source>
</evidence>
<proteinExistence type="predicted"/>
<accession>A0ABY4HH25</accession>
<gene>
    <name evidence="1" type="ORF">MUO15_21180</name>
</gene>
<dbReference type="Proteomes" id="UP000830326">
    <property type="component" value="Plasmid unnamed1"/>
</dbReference>
<reference evidence="1" key="1">
    <citation type="submission" date="2022-04" db="EMBL/GenBank/DDBJ databases">
        <title>Halobacillus sp. isolated from saltern.</title>
        <authorList>
            <person name="Won M."/>
            <person name="Lee C.-M."/>
            <person name="Woen H.-Y."/>
            <person name="Kwon S.-W."/>
        </authorList>
    </citation>
    <scope>NUCLEOTIDE SEQUENCE</scope>
    <source>
        <strain evidence="1">SSHM10-5</strain>
        <plasmid evidence="1">unnamed1</plasmid>
    </source>
</reference>
<protein>
    <submittedName>
        <fullName evidence="1">Uncharacterized protein</fullName>
    </submittedName>
</protein>